<gene>
    <name evidence="1" type="ORF">SDC9_137246</name>
</gene>
<reference evidence="1" key="1">
    <citation type="submission" date="2019-08" db="EMBL/GenBank/DDBJ databases">
        <authorList>
            <person name="Kucharzyk K."/>
            <person name="Murdoch R.W."/>
            <person name="Higgins S."/>
            <person name="Loffler F."/>
        </authorList>
    </citation>
    <scope>NUCLEOTIDE SEQUENCE</scope>
</reference>
<organism evidence="1">
    <name type="scientific">bioreactor metagenome</name>
    <dbReference type="NCBI Taxonomy" id="1076179"/>
    <lineage>
        <taxon>unclassified sequences</taxon>
        <taxon>metagenomes</taxon>
        <taxon>ecological metagenomes</taxon>
    </lineage>
</organism>
<accession>A0A645DLF7</accession>
<proteinExistence type="predicted"/>
<comment type="caution">
    <text evidence="1">The sequence shown here is derived from an EMBL/GenBank/DDBJ whole genome shotgun (WGS) entry which is preliminary data.</text>
</comment>
<name>A0A645DLF7_9ZZZZ</name>
<sequence>MSRVDDPSQFGGSASISPLFSKRTVAVVGPQILVVAVAGRISPIGVILGGHGLLLQGTTDRAAELEDFTVEISELPEHVNRPPFFVRNSFIVGQRQEVIVIRILVYAQNDLLCAVEAGSRLGFFPGAIECGQQHSGQYGDDGNYDKQFNKRKLTGNAW</sequence>
<evidence type="ECO:0000313" key="1">
    <source>
        <dbReference type="EMBL" id="MPM90129.1"/>
    </source>
</evidence>
<dbReference type="EMBL" id="VSSQ01037441">
    <property type="protein sequence ID" value="MPM90129.1"/>
    <property type="molecule type" value="Genomic_DNA"/>
</dbReference>
<protein>
    <submittedName>
        <fullName evidence="1">Uncharacterized protein</fullName>
    </submittedName>
</protein>
<dbReference type="AlphaFoldDB" id="A0A645DLF7"/>